<feature type="coiled-coil region" evidence="1">
    <location>
        <begin position="65"/>
        <end position="92"/>
    </location>
</feature>
<protein>
    <submittedName>
        <fullName evidence="3">Uncharacterized protein</fullName>
    </submittedName>
</protein>
<name>A0A1C3WM91_9HYPH</name>
<dbReference type="EMBL" id="FMAF01000013">
    <property type="protein sequence ID" value="SCB41080.1"/>
    <property type="molecule type" value="Genomic_DNA"/>
</dbReference>
<proteinExistence type="predicted"/>
<reference evidence="3 4" key="1">
    <citation type="submission" date="2016-08" db="EMBL/GenBank/DDBJ databases">
        <authorList>
            <person name="Seilhamer J.J."/>
        </authorList>
    </citation>
    <scope>NUCLEOTIDE SEQUENCE [LARGE SCALE GENOMIC DNA]</scope>
    <source>
        <strain evidence="3 4">P1-7</strain>
    </source>
</reference>
<evidence type="ECO:0000256" key="2">
    <source>
        <dbReference type="SAM" id="SignalP"/>
    </source>
</evidence>
<dbReference type="AlphaFoldDB" id="A0A1C3WM91"/>
<dbReference type="Proteomes" id="UP000199205">
    <property type="component" value="Unassembled WGS sequence"/>
</dbReference>
<dbReference type="RefSeq" id="WP_037203157.1">
    <property type="nucleotide sequence ID" value="NZ_FMAF01000013.1"/>
</dbReference>
<evidence type="ECO:0000313" key="4">
    <source>
        <dbReference type="Proteomes" id="UP000199205"/>
    </source>
</evidence>
<sequence>MTKEMRIGIAALLLPAAVLLTAPAFAAEPDATRFQLERSGDHFVRLDRQTGAMSICQDQNGNLVCRMAADERAAYDDELDRLSDRVTKLEKTVASNNGSSLPSDADVDRTLGIMQKFMRGFMGMAKEFQNEQPDTKPQPQKT</sequence>
<organism evidence="3 4">
    <name type="scientific">Rhizobium lusitanum</name>
    <dbReference type="NCBI Taxonomy" id="293958"/>
    <lineage>
        <taxon>Bacteria</taxon>
        <taxon>Pseudomonadati</taxon>
        <taxon>Pseudomonadota</taxon>
        <taxon>Alphaproteobacteria</taxon>
        <taxon>Hyphomicrobiales</taxon>
        <taxon>Rhizobiaceae</taxon>
        <taxon>Rhizobium/Agrobacterium group</taxon>
        <taxon>Rhizobium</taxon>
    </lineage>
</organism>
<feature type="chain" id="PRO_5008685631" evidence="2">
    <location>
        <begin position="27"/>
        <end position="142"/>
    </location>
</feature>
<keyword evidence="2" id="KW-0732">Signal</keyword>
<evidence type="ECO:0000256" key="1">
    <source>
        <dbReference type="SAM" id="Coils"/>
    </source>
</evidence>
<feature type="signal peptide" evidence="2">
    <location>
        <begin position="1"/>
        <end position="26"/>
    </location>
</feature>
<dbReference type="OrthoDB" id="7870871at2"/>
<evidence type="ECO:0000313" key="3">
    <source>
        <dbReference type="EMBL" id="SCB41080.1"/>
    </source>
</evidence>
<keyword evidence="1" id="KW-0175">Coiled coil</keyword>
<gene>
    <name evidence="3" type="ORF">GA0061101_113103</name>
</gene>
<accession>A0A1C3WM91</accession>